<feature type="transmembrane region" description="Helical" evidence="6">
    <location>
        <begin position="59"/>
        <end position="76"/>
    </location>
</feature>
<dbReference type="NCBIfam" id="TIGR00773">
    <property type="entry name" value="NhaA"/>
    <property type="match status" value="1"/>
</dbReference>
<feature type="transmembrane region" description="Helical" evidence="6">
    <location>
        <begin position="281"/>
        <end position="305"/>
    </location>
</feature>
<feature type="transmembrane region" description="Helical" evidence="6">
    <location>
        <begin position="12"/>
        <end position="29"/>
    </location>
</feature>
<keyword evidence="4 6" id="KW-1133">Transmembrane helix</keyword>
<keyword evidence="6" id="KW-0050">Antiport</keyword>
<comment type="similarity">
    <text evidence="6">Belongs to the NhaA Na(+)/H(+) (TC 2.A.33) antiporter family.</text>
</comment>
<dbReference type="EMBL" id="CP047652">
    <property type="protein sequence ID" value="QHI96353.1"/>
    <property type="molecule type" value="Genomic_DNA"/>
</dbReference>
<keyword evidence="2 6" id="KW-1003">Cell membrane</keyword>
<reference evidence="7 8" key="1">
    <citation type="submission" date="2020-01" db="EMBL/GenBank/DDBJ databases">
        <title>Genome sequencing of strain KACC 21507.</title>
        <authorList>
            <person name="Heo J."/>
            <person name="Kim S.-J."/>
            <person name="Kim J.-S."/>
            <person name="Hong S.-B."/>
            <person name="Kwon S.-W."/>
        </authorList>
    </citation>
    <scope>NUCLEOTIDE SEQUENCE [LARGE SCALE GENOMIC DNA]</scope>
    <source>
        <strain evidence="7 8">KACC 21507</strain>
    </source>
</reference>
<comment type="catalytic activity">
    <reaction evidence="6">
        <text>Na(+)(in) + 2 H(+)(out) = Na(+)(out) + 2 H(+)(in)</text>
        <dbReference type="Rhea" id="RHEA:29251"/>
        <dbReference type="ChEBI" id="CHEBI:15378"/>
        <dbReference type="ChEBI" id="CHEBI:29101"/>
    </reaction>
</comment>
<keyword evidence="8" id="KW-1185">Reference proteome</keyword>
<keyword evidence="5 6" id="KW-0472">Membrane</keyword>
<dbReference type="GO" id="GO:0005886">
    <property type="term" value="C:plasma membrane"/>
    <property type="evidence" value="ECO:0007669"/>
    <property type="project" value="UniProtKB-SubCell"/>
</dbReference>
<keyword evidence="6" id="KW-0915">Sodium</keyword>
<feature type="transmembrane region" description="Helical" evidence="6">
    <location>
        <begin position="325"/>
        <end position="347"/>
    </location>
</feature>
<keyword evidence="3 6" id="KW-0812">Transmembrane</keyword>
<keyword evidence="6" id="KW-0813">Transport</keyword>
<keyword evidence="6" id="KW-0739">Sodium transport</keyword>
<comment type="function">
    <text evidence="6">Na(+)/H(+) antiporter that extrudes sodium in exchange for external protons.</text>
</comment>
<dbReference type="Proteomes" id="UP000463975">
    <property type="component" value="Chromosome"/>
</dbReference>
<dbReference type="HAMAP" id="MF_01844">
    <property type="entry name" value="NhaA"/>
    <property type="match status" value="1"/>
</dbReference>
<keyword evidence="6" id="KW-0406">Ion transport</keyword>
<organism evidence="7 8">
    <name type="scientific">Aristophania vespae</name>
    <dbReference type="NCBI Taxonomy" id="2697033"/>
    <lineage>
        <taxon>Bacteria</taxon>
        <taxon>Pseudomonadati</taxon>
        <taxon>Pseudomonadota</taxon>
        <taxon>Alphaproteobacteria</taxon>
        <taxon>Acetobacterales</taxon>
        <taxon>Acetobacteraceae</taxon>
        <taxon>Aristophania</taxon>
    </lineage>
</organism>
<evidence type="ECO:0000313" key="7">
    <source>
        <dbReference type="EMBL" id="QHI96353.1"/>
    </source>
</evidence>
<dbReference type="PANTHER" id="PTHR30341">
    <property type="entry name" value="SODIUM ION/PROTON ANTIPORTER NHAA-RELATED"/>
    <property type="match status" value="1"/>
</dbReference>
<evidence type="ECO:0000256" key="2">
    <source>
        <dbReference type="ARBA" id="ARBA00022475"/>
    </source>
</evidence>
<feature type="transmembrane region" description="Helical" evidence="6">
    <location>
        <begin position="359"/>
        <end position="376"/>
    </location>
</feature>
<feature type="transmembrane region" description="Helical" evidence="6">
    <location>
        <begin position="253"/>
        <end position="274"/>
    </location>
</feature>
<dbReference type="AlphaFoldDB" id="A0A6P1NGJ3"/>
<dbReference type="Pfam" id="PF06965">
    <property type="entry name" value="Na_H_antiport_1"/>
    <property type="match status" value="1"/>
</dbReference>
<evidence type="ECO:0000256" key="1">
    <source>
        <dbReference type="ARBA" id="ARBA00004429"/>
    </source>
</evidence>
<dbReference type="KEGG" id="bomb:GT348_02345"/>
<evidence type="ECO:0000256" key="4">
    <source>
        <dbReference type="ARBA" id="ARBA00022989"/>
    </source>
</evidence>
<dbReference type="GO" id="GO:0006885">
    <property type="term" value="P:regulation of pH"/>
    <property type="evidence" value="ECO:0007669"/>
    <property type="project" value="UniProtKB-UniRule"/>
</dbReference>
<evidence type="ECO:0000256" key="3">
    <source>
        <dbReference type="ARBA" id="ARBA00022692"/>
    </source>
</evidence>
<dbReference type="InterPro" id="IPR023171">
    <property type="entry name" value="Na/H_antiporter_dom_sf"/>
</dbReference>
<feature type="transmembrane region" description="Helical" evidence="6">
    <location>
        <begin position="178"/>
        <end position="198"/>
    </location>
</feature>
<feature type="transmembrane region" description="Helical" evidence="6">
    <location>
        <begin position="151"/>
        <end position="172"/>
    </location>
</feature>
<name>A0A6P1NGJ3_9PROT</name>
<dbReference type="InterPro" id="IPR004670">
    <property type="entry name" value="NhaA"/>
</dbReference>
<protein>
    <recommendedName>
        <fullName evidence="6">Na(+)/H(+) antiporter NhaA</fullName>
    </recommendedName>
    <alternativeName>
        <fullName evidence="6">Sodium/proton antiporter NhaA</fullName>
    </alternativeName>
</protein>
<feature type="transmembrane region" description="Helical" evidence="6">
    <location>
        <begin position="123"/>
        <end position="144"/>
    </location>
</feature>
<sequence length="391" mass="42141">MASIRRFFKQPAGGAIILLVASILGFWAANSSLSGAYFSLIEAKIPLPGLSANLTFEEFVATGPMALFFLIIMIDIKKELVSGHLSSIKSAALPLISALGGMIVPALIYILMTLTHPDVFRGWAVPIATDAAFTLPIILALSHYVSDGARVWLVALAIFDDVLGIVVIALFYGSAFNYIALLAALIITLGLVVLNRVYIQSLWAYGIGGCLLWVALLVSGVHPTIAGVITGLSLPSYSKLGEIAPLQKAEEVFYPWVNWLILPVFGFVSVGVSLSNMTTEMIFAPVTLGIMLGLLVGKPIGVFGATYLAQKLKIASLPYNTSWEMIFGLSILCGIGFTISLFITGLAFFNTPYLIQAKLGIFVGSILAALIGWAWLRFYCSPIMQLHKYKH</sequence>
<evidence type="ECO:0000313" key="8">
    <source>
        <dbReference type="Proteomes" id="UP000463975"/>
    </source>
</evidence>
<evidence type="ECO:0000256" key="6">
    <source>
        <dbReference type="HAMAP-Rule" id="MF_01844"/>
    </source>
</evidence>
<evidence type="ECO:0000256" key="5">
    <source>
        <dbReference type="ARBA" id="ARBA00023136"/>
    </source>
</evidence>
<dbReference type="GO" id="GO:0015385">
    <property type="term" value="F:sodium:proton antiporter activity"/>
    <property type="evidence" value="ECO:0007669"/>
    <property type="project" value="UniProtKB-UniRule"/>
</dbReference>
<gene>
    <name evidence="6 7" type="primary">nhaA</name>
    <name evidence="7" type="ORF">GT348_02345</name>
</gene>
<dbReference type="Gene3D" id="1.20.1530.10">
    <property type="entry name" value="Na+/H+ antiporter like domain"/>
    <property type="match status" value="1"/>
</dbReference>
<comment type="subcellular location">
    <subcellularLocation>
        <location evidence="1">Cell inner membrane</location>
        <topology evidence="1">Multi-pass membrane protein</topology>
    </subcellularLocation>
    <subcellularLocation>
        <location evidence="6">Cell membrane</location>
        <topology evidence="6">Multi-pass membrane protein</topology>
    </subcellularLocation>
</comment>
<dbReference type="PANTHER" id="PTHR30341:SF0">
    <property type="entry name" value="NA(+)_H(+) ANTIPORTER NHAA"/>
    <property type="match status" value="1"/>
</dbReference>
<proteinExistence type="inferred from homology"/>
<accession>A0A6P1NGJ3</accession>
<feature type="transmembrane region" description="Helical" evidence="6">
    <location>
        <begin position="88"/>
        <end position="111"/>
    </location>
</feature>
<feature type="transmembrane region" description="Helical" evidence="6">
    <location>
        <begin position="210"/>
        <end position="233"/>
    </location>
</feature>